<evidence type="ECO:0000256" key="1">
    <source>
        <dbReference type="PROSITE-ProRule" id="PRU10141"/>
    </source>
</evidence>
<keyword evidence="3" id="KW-1185">Reference proteome</keyword>
<dbReference type="OrthoDB" id="2521594at2759"/>
<comment type="caution">
    <text evidence="2">The sequence shown here is derived from an EMBL/GenBank/DDBJ whole genome shotgun (WGS) entry which is preliminary data.</text>
</comment>
<dbReference type="EMBL" id="JABCKV010000211">
    <property type="protein sequence ID" value="KAG5642164.1"/>
    <property type="molecule type" value="Genomic_DNA"/>
</dbReference>
<dbReference type="PROSITE" id="PS00107">
    <property type="entry name" value="PROTEIN_KINASE_ATP"/>
    <property type="match status" value="1"/>
</dbReference>
<organism evidence="2 3">
    <name type="scientific">Asterophora parasitica</name>
    <dbReference type="NCBI Taxonomy" id="117018"/>
    <lineage>
        <taxon>Eukaryota</taxon>
        <taxon>Fungi</taxon>
        <taxon>Dikarya</taxon>
        <taxon>Basidiomycota</taxon>
        <taxon>Agaricomycotina</taxon>
        <taxon>Agaricomycetes</taxon>
        <taxon>Agaricomycetidae</taxon>
        <taxon>Agaricales</taxon>
        <taxon>Tricholomatineae</taxon>
        <taxon>Lyophyllaceae</taxon>
        <taxon>Asterophora</taxon>
    </lineage>
</organism>
<dbReference type="GO" id="GO:0005524">
    <property type="term" value="F:ATP binding"/>
    <property type="evidence" value="ECO:0007669"/>
    <property type="project" value="UniProtKB-UniRule"/>
</dbReference>
<accession>A0A9P7KAJ3</accession>
<evidence type="ECO:0000313" key="2">
    <source>
        <dbReference type="EMBL" id="KAG5642164.1"/>
    </source>
</evidence>
<dbReference type="Proteomes" id="UP000775547">
    <property type="component" value="Unassembled WGS sequence"/>
</dbReference>
<keyword evidence="1" id="KW-0067">ATP-binding</keyword>
<keyword evidence="1" id="KW-0547">Nucleotide-binding</keyword>
<dbReference type="InterPro" id="IPR011009">
    <property type="entry name" value="Kinase-like_dom_sf"/>
</dbReference>
<protein>
    <submittedName>
        <fullName evidence="2">Uncharacterized protein</fullName>
    </submittedName>
</protein>
<proteinExistence type="predicted"/>
<dbReference type="AlphaFoldDB" id="A0A9P7KAJ3"/>
<sequence length="516" mass="57038">MNDLNTELDALFAHKPDRLFTPKLRNEPLPVLTPPSTFHHQHLDERMTLKRIVYSPTFAAHLSTFVAKSYQTIDEEHVFLPSLEAGFDTLTTLLHSLTPLAGRVDAKSIGRAYETVTAHLAGQLTSTLSLHYRTSWWYTSIVFKHGALAHPKGCDSEAFNENFSISLLRPNSGDDELGLYEISNEAWESMDEATQKLLVEVWKRFPILALWQMFCATEQSADVLKAMEGLASQEISAKSTVVAPGYRPSRRVTTPGPDAMDTTWFTTLSPFAQDSLRTCSAEKQDSEDDLPHWADVTVDSAAEEALGSASNDTIAKCAIQRAWTRAVEEDSSFAVFHCGNFERIAYRHRSSQTFFISELIDVANFDNPPYGELHVGLYMAILADVFDRTQQLVQADANTMHLGDALSAPIGYGSTGDVYAGSIELLSSTGGTLSLPNVAIKFAFAPKQQKRIQHEFQIHQHLRSSGVTGIPLVIGLFQDTQSGIMALVMNDVGRSLAHRIPENEGDALFSVSPSER</sequence>
<gene>
    <name evidence="2" type="ORF">DXG03_003548</name>
</gene>
<reference evidence="2" key="2">
    <citation type="submission" date="2021-10" db="EMBL/GenBank/DDBJ databases">
        <title>Phylogenomics reveals ancestral predisposition of the termite-cultivated fungus Termitomyces towards a domesticated lifestyle.</title>
        <authorList>
            <person name="Auxier B."/>
            <person name="Grum-Grzhimaylo A."/>
            <person name="Cardenas M.E."/>
            <person name="Lodge J.D."/>
            <person name="Laessoe T."/>
            <person name="Pedersen O."/>
            <person name="Smith M.E."/>
            <person name="Kuyper T.W."/>
            <person name="Franco-Molano E.A."/>
            <person name="Baroni T.J."/>
            <person name="Aanen D.K."/>
        </authorList>
    </citation>
    <scope>NUCLEOTIDE SEQUENCE</scope>
    <source>
        <strain evidence="2">AP01</strain>
        <tissue evidence="2">Mycelium</tissue>
    </source>
</reference>
<reference evidence="2" key="1">
    <citation type="submission" date="2020-07" db="EMBL/GenBank/DDBJ databases">
        <authorList>
            <person name="Nieuwenhuis M."/>
            <person name="Van De Peppel L.J.J."/>
        </authorList>
    </citation>
    <scope>NUCLEOTIDE SEQUENCE</scope>
    <source>
        <strain evidence="2">AP01</strain>
        <tissue evidence="2">Mycelium</tissue>
    </source>
</reference>
<name>A0A9P7KAJ3_9AGAR</name>
<dbReference type="SUPFAM" id="SSF56112">
    <property type="entry name" value="Protein kinase-like (PK-like)"/>
    <property type="match status" value="1"/>
</dbReference>
<feature type="binding site" evidence="1">
    <location>
        <position position="441"/>
    </location>
    <ligand>
        <name>ATP</name>
        <dbReference type="ChEBI" id="CHEBI:30616"/>
    </ligand>
</feature>
<dbReference type="InterPro" id="IPR017441">
    <property type="entry name" value="Protein_kinase_ATP_BS"/>
</dbReference>
<dbReference type="Gene3D" id="3.30.200.20">
    <property type="entry name" value="Phosphorylase Kinase, domain 1"/>
    <property type="match status" value="1"/>
</dbReference>
<evidence type="ECO:0000313" key="3">
    <source>
        <dbReference type="Proteomes" id="UP000775547"/>
    </source>
</evidence>